<gene>
    <name evidence="1" type="ORF">C3B59_08275</name>
</gene>
<protein>
    <submittedName>
        <fullName evidence="1">Uncharacterized protein</fullName>
    </submittedName>
</protein>
<evidence type="ECO:0000313" key="2">
    <source>
        <dbReference type="Proteomes" id="UP000237104"/>
    </source>
</evidence>
<name>A0A2S3ZG97_9MICO</name>
<organism evidence="1 2">
    <name type="scientific">Cryobacterium zongtaii</name>
    <dbReference type="NCBI Taxonomy" id="1259217"/>
    <lineage>
        <taxon>Bacteria</taxon>
        <taxon>Bacillati</taxon>
        <taxon>Actinomycetota</taxon>
        <taxon>Actinomycetes</taxon>
        <taxon>Micrococcales</taxon>
        <taxon>Microbacteriaceae</taxon>
        <taxon>Cryobacterium</taxon>
    </lineage>
</organism>
<comment type="caution">
    <text evidence="1">The sequence shown here is derived from an EMBL/GenBank/DDBJ whole genome shotgun (WGS) entry which is preliminary data.</text>
</comment>
<dbReference type="OrthoDB" id="5096160at2"/>
<reference evidence="1 2" key="1">
    <citation type="submission" date="2018-01" db="EMBL/GenBank/DDBJ databases">
        <title>Cryobacterium sp. nov., from glaciers in China.</title>
        <authorList>
            <person name="Liu Q."/>
            <person name="Xin Y.-H."/>
        </authorList>
    </citation>
    <scope>NUCLEOTIDE SEQUENCE [LARGE SCALE GENOMIC DNA]</scope>
    <source>
        <strain evidence="1 2">TMB1-8</strain>
    </source>
</reference>
<dbReference type="AlphaFoldDB" id="A0A2S3ZG97"/>
<dbReference type="Proteomes" id="UP000237104">
    <property type="component" value="Unassembled WGS sequence"/>
</dbReference>
<evidence type="ECO:0000313" key="1">
    <source>
        <dbReference type="EMBL" id="POH66411.1"/>
    </source>
</evidence>
<dbReference type="RefSeq" id="WP_103430870.1">
    <property type="nucleotide sequence ID" value="NZ_PPXF01000037.1"/>
</dbReference>
<dbReference type="EMBL" id="PPXF01000037">
    <property type="protein sequence ID" value="POH66411.1"/>
    <property type="molecule type" value="Genomic_DNA"/>
</dbReference>
<sequence>MMFSVISNPATAPDFTRLSTRAVETGDVLALLADRQFHVCGQNMRGEAPTINPEAGGAFLVGKNAPKFLSDIRRANPLLPLVVEPRSFHLHWASAGEPFMASGTPGMFAMSLEDELNWQRMEGSDLAITPTGQIRAGDSSALKAALAAANALDRKDVMLALPMAAGWLSEEQHLKQLIVVINRSRHPVLLMFSGSGNPVGSVKRLRAYRRLFSEVTTPTVAYRADLVGFDAIAHGALASAIGSYPSLRRITPVGQRGVSIDREDMSPHMFIPDMLRFARSTHMRREWFAGTTSIQCFCVVCRGQDLDRLHGSNAERDVGHMHNVVSIDDLYSSHIGLGLPARRELWRRQAAGALDTYPQLETHIGRPLKVDPALTFWAS</sequence>
<accession>A0A2S3ZG97</accession>
<proteinExistence type="predicted"/>